<accession>A0AAE8FTY2</accession>
<dbReference type="CDD" id="cd00009">
    <property type="entry name" value="AAA"/>
    <property type="match status" value="1"/>
</dbReference>
<evidence type="ECO:0000313" key="2">
    <source>
        <dbReference type="EMBL" id="MDZ5010043.1"/>
    </source>
</evidence>
<evidence type="ECO:0000259" key="1">
    <source>
        <dbReference type="SMART" id="SM00382"/>
    </source>
</evidence>
<dbReference type="PANTHER" id="PTHR30050:SF10">
    <property type="entry name" value="PHAGE-LIKE ELEMENT PBSX PROTEIN XKDC"/>
    <property type="match status" value="1"/>
</dbReference>
<evidence type="ECO:0000313" key="4">
    <source>
        <dbReference type="Proteomes" id="UP000273641"/>
    </source>
</evidence>
<dbReference type="Proteomes" id="UP001292368">
    <property type="component" value="Unassembled WGS sequence"/>
</dbReference>
<feature type="domain" description="AAA+ ATPase" evidence="1">
    <location>
        <begin position="89"/>
        <end position="217"/>
    </location>
</feature>
<dbReference type="InterPro" id="IPR027417">
    <property type="entry name" value="P-loop_NTPase"/>
</dbReference>
<dbReference type="GO" id="GO:0006260">
    <property type="term" value="P:DNA replication"/>
    <property type="evidence" value="ECO:0007669"/>
    <property type="project" value="TreeGrafter"/>
</dbReference>
<dbReference type="GO" id="GO:0005524">
    <property type="term" value="F:ATP binding"/>
    <property type="evidence" value="ECO:0007669"/>
    <property type="project" value="InterPro"/>
</dbReference>
<dbReference type="AlphaFoldDB" id="A0AAE8FTY2"/>
<name>A0AAE8FTY2_CLOPF</name>
<organism evidence="3 4">
    <name type="scientific">Clostridium perfringens</name>
    <dbReference type="NCBI Taxonomy" id="1502"/>
    <lineage>
        <taxon>Bacteria</taxon>
        <taxon>Bacillati</taxon>
        <taxon>Bacillota</taxon>
        <taxon>Clostridia</taxon>
        <taxon>Eubacteriales</taxon>
        <taxon>Clostridiaceae</taxon>
        <taxon>Clostridium</taxon>
    </lineage>
</organism>
<dbReference type="InterPro" id="IPR002611">
    <property type="entry name" value="IstB_ATP-bd"/>
</dbReference>
<protein>
    <recommendedName>
        <fullName evidence="1">AAA+ ATPase domain-containing protein</fullName>
    </recommendedName>
</protein>
<reference evidence="2" key="2">
    <citation type="submission" date="2019-11" db="EMBL/GenBank/DDBJ databases">
        <title>Characterization of Clostridium perfringens isolates from swine manure treated agricultural soils.</title>
        <authorList>
            <person name="Wushke S.T."/>
        </authorList>
    </citation>
    <scope>NUCLEOTIDE SEQUENCE</scope>
    <source>
        <strain evidence="2">V2</strain>
    </source>
</reference>
<dbReference type="SMART" id="SM00382">
    <property type="entry name" value="AAA"/>
    <property type="match status" value="1"/>
</dbReference>
<reference evidence="3 4" key="1">
    <citation type="submission" date="2018-11" db="EMBL/GenBank/DDBJ databases">
        <title>Draft genome sequences of potential pathogenic Clostridium perfringens from environmental surface water in the North West Province, South Africa.</title>
        <authorList>
            <person name="Fourie J.C.J."/>
            <person name="Sanko T.J."/>
            <person name="Bezuidenhout C."/>
            <person name="Mienie C."/>
            <person name="Adeleke R."/>
        </authorList>
    </citation>
    <scope>NUCLEOTIDE SEQUENCE [LARGE SCALE GENOMIC DNA]</scope>
    <source>
        <strain evidence="3 4">SC4-C13</strain>
    </source>
</reference>
<gene>
    <name evidence="3" type="ORF">EHZ11_09420</name>
    <name evidence="2" type="ORF">GNF77_14130</name>
</gene>
<dbReference type="EMBL" id="RQNR01000004">
    <property type="protein sequence ID" value="RQN24418.1"/>
    <property type="molecule type" value="Genomic_DNA"/>
</dbReference>
<dbReference type="Proteomes" id="UP000273641">
    <property type="component" value="Unassembled WGS sequence"/>
</dbReference>
<dbReference type="EMBL" id="WNVM01000018">
    <property type="protein sequence ID" value="MDZ5010043.1"/>
    <property type="molecule type" value="Genomic_DNA"/>
</dbReference>
<sequence>MKNLKDQDSFKCPLCNGTGLVYNNENNRYKQCQCMIDIKVIKELQRTGLNTKALNKSFKEFIPWNDQVKNMKDIASNYYIRFDEIKNKENNSLALLGESGVGKTHLLIALIRNFITTKHLDICYMSYTDNMSELKQNMLNGDVYQKYMNRYKRSELLVIDDLFKGNYTEADIRIILEIINHRYLNKLPFMLSSELFISDFIKIDKALGGRIAERTKGFVYEVRGTENNYRLKKVNNKN</sequence>
<dbReference type="RefSeq" id="WP_124231019.1">
    <property type="nucleotide sequence ID" value="NZ_JAKZFP010000014.1"/>
</dbReference>
<dbReference type="Pfam" id="PF01695">
    <property type="entry name" value="IstB_IS21"/>
    <property type="match status" value="1"/>
</dbReference>
<dbReference type="Gene3D" id="3.40.50.300">
    <property type="entry name" value="P-loop containing nucleotide triphosphate hydrolases"/>
    <property type="match status" value="1"/>
</dbReference>
<proteinExistence type="predicted"/>
<comment type="caution">
    <text evidence="3">The sequence shown here is derived from an EMBL/GenBank/DDBJ whole genome shotgun (WGS) entry which is preliminary data.</text>
</comment>
<evidence type="ECO:0000313" key="3">
    <source>
        <dbReference type="EMBL" id="RQN24418.1"/>
    </source>
</evidence>
<dbReference type="SUPFAM" id="SSF52540">
    <property type="entry name" value="P-loop containing nucleoside triphosphate hydrolases"/>
    <property type="match status" value="1"/>
</dbReference>
<dbReference type="PANTHER" id="PTHR30050">
    <property type="entry name" value="CHROMOSOMAL REPLICATION INITIATOR PROTEIN DNAA"/>
    <property type="match status" value="1"/>
</dbReference>
<dbReference type="InterPro" id="IPR003593">
    <property type="entry name" value="AAA+_ATPase"/>
</dbReference>